<organism evidence="8 9">
    <name type="scientific">Fopius arisanus</name>
    <dbReference type="NCBI Taxonomy" id="64838"/>
    <lineage>
        <taxon>Eukaryota</taxon>
        <taxon>Metazoa</taxon>
        <taxon>Ecdysozoa</taxon>
        <taxon>Arthropoda</taxon>
        <taxon>Hexapoda</taxon>
        <taxon>Insecta</taxon>
        <taxon>Pterygota</taxon>
        <taxon>Neoptera</taxon>
        <taxon>Endopterygota</taxon>
        <taxon>Hymenoptera</taxon>
        <taxon>Apocrita</taxon>
        <taxon>Ichneumonoidea</taxon>
        <taxon>Braconidae</taxon>
        <taxon>Opiinae</taxon>
        <taxon>Fopius</taxon>
    </lineage>
</organism>
<evidence type="ECO:0000256" key="5">
    <source>
        <dbReference type="ARBA" id="ARBA00023180"/>
    </source>
</evidence>
<dbReference type="InterPro" id="IPR002018">
    <property type="entry name" value="CarbesteraseB"/>
</dbReference>
<evidence type="ECO:0000256" key="6">
    <source>
        <dbReference type="SAM" id="SignalP"/>
    </source>
</evidence>
<dbReference type="InterPro" id="IPR029058">
    <property type="entry name" value="AB_hydrolase_fold"/>
</dbReference>
<name>A0A9R1SVG0_9HYME</name>
<keyword evidence="6" id="KW-0732">Signal</keyword>
<feature type="signal peptide" evidence="6">
    <location>
        <begin position="1"/>
        <end position="20"/>
    </location>
</feature>
<dbReference type="OrthoDB" id="19653at2759"/>
<dbReference type="GO" id="GO:0052689">
    <property type="term" value="F:carboxylic ester hydrolase activity"/>
    <property type="evidence" value="ECO:0007669"/>
    <property type="project" value="UniProtKB-KW"/>
</dbReference>
<evidence type="ECO:0000313" key="8">
    <source>
        <dbReference type="Proteomes" id="UP000694866"/>
    </source>
</evidence>
<reference evidence="9" key="1">
    <citation type="submission" date="2025-08" db="UniProtKB">
        <authorList>
            <consortium name="RefSeq"/>
        </authorList>
    </citation>
    <scope>IDENTIFICATION</scope>
    <source>
        <strain evidence="9">USDA-PBARC FA_bdor</strain>
        <tissue evidence="9">Whole organism</tissue>
    </source>
</reference>
<evidence type="ECO:0000256" key="3">
    <source>
        <dbReference type="ARBA" id="ARBA00022801"/>
    </source>
</evidence>
<evidence type="ECO:0000256" key="2">
    <source>
        <dbReference type="ARBA" id="ARBA00022487"/>
    </source>
</evidence>
<dbReference type="KEGG" id="fas:105263388"/>
<evidence type="ECO:0000256" key="4">
    <source>
        <dbReference type="ARBA" id="ARBA00023157"/>
    </source>
</evidence>
<dbReference type="Gene3D" id="3.40.50.1820">
    <property type="entry name" value="alpha/beta hydrolase"/>
    <property type="match status" value="2"/>
</dbReference>
<evidence type="ECO:0000259" key="7">
    <source>
        <dbReference type="Pfam" id="PF00135"/>
    </source>
</evidence>
<dbReference type="PROSITE" id="PS00122">
    <property type="entry name" value="CARBOXYLESTERASE_B_1"/>
    <property type="match status" value="1"/>
</dbReference>
<keyword evidence="4" id="KW-1015">Disulfide bond</keyword>
<dbReference type="RefSeq" id="XP_011297877.1">
    <property type="nucleotide sequence ID" value="XM_011299575.1"/>
</dbReference>
<evidence type="ECO:0000256" key="1">
    <source>
        <dbReference type="ARBA" id="ARBA00005964"/>
    </source>
</evidence>
<gene>
    <name evidence="9" type="primary">LOC105263388</name>
</gene>
<dbReference type="Pfam" id="PF00135">
    <property type="entry name" value="COesterase"/>
    <property type="match status" value="2"/>
</dbReference>
<feature type="chain" id="PRO_5040324630" description="Carboxylesterase type B domain-containing protein" evidence="6">
    <location>
        <begin position="21"/>
        <end position="1182"/>
    </location>
</feature>
<dbReference type="InterPro" id="IPR019819">
    <property type="entry name" value="Carboxylesterase_B_CS"/>
</dbReference>
<dbReference type="PANTHER" id="PTHR11559">
    <property type="entry name" value="CARBOXYLESTERASE"/>
    <property type="match status" value="1"/>
</dbReference>
<feature type="domain" description="Carboxylesterase type B" evidence="7">
    <location>
        <begin position="633"/>
        <end position="1164"/>
    </location>
</feature>
<dbReference type="InterPro" id="IPR050309">
    <property type="entry name" value="Type-B_Carboxylest/Lipase"/>
</dbReference>
<feature type="domain" description="Carboxylesterase type B" evidence="7">
    <location>
        <begin position="21"/>
        <end position="542"/>
    </location>
</feature>
<dbReference type="InterPro" id="IPR019826">
    <property type="entry name" value="Carboxylesterase_B_AS"/>
</dbReference>
<dbReference type="GeneID" id="105263388"/>
<dbReference type="PROSITE" id="PS00941">
    <property type="entry name" value="CARBOXYLESTERASE_B_2"/>
    <property type="match status" value="2"/>
</dbReference>
<proteinExistence type="inferred from homology"/>
<dbReference type="Proteomes" id="UP000694866">
    <property type="component" value="Unplaced"/>
</dbReference>
<dbReference type="AlphaFoldDB" id="A0A9R1SVG0"/>
<dbReference type="FunFam" id="3.40.50.1820:FF:000092">
    <property type="entry name" value="Carboxylic ester hydrolase"/>
    <property type="match status" value="2"/>
</dbReference>
<keyword evidence="2" id="KW-0719">Serine esterase</keyword>
<keyword evidence="5" id="KW-0325">Glycoprotein</keyword>
<keyword evidence="8" id="KW-1185">Reference proteome</keyword>
<keyword evidence="3" id="KW-0378">Hydrolase</keyword>
<comment type="similarity">
    <text evidence="1">Belongs to the type-B carboxylesterase/lipase family.</text>
</comment>
<accession>A0A9R1SVG0</accession>
<protein>
    <recommendedName>
        <fullName evidence="7">Carboxylesterase type B domain-containing protein</fullName>
    </recommendedName>
</protein>
<sequence length="1182" mass="131671">MKIYLVVPLLVIICIFVVSATPRVTIKNGTLEGSVLQSRKGRDFLAFRGIPYARPPIGELRFQAPEPATSWTGVRSAKTDGSVCVQRNYDNPNLRSTGSEDCLFINVYTPQLPRRNKRHASNNYAVMVWSHGGGVDGSSHSLLYGPKFLLDHDIVLVTMNYRLGPLGLLSTADSVIPGNAGLKDHVQALRWVQENIGAFGGDPAKVTIFGESFGASNVHLLTLSPLARGLFHQVISQSGTAINQWPYHTAKSARENAHRLARELNCSTDTSQDLLQCLRTKDAGDVMMQPSDWPIFNGGPDLPFRAVIEFSNPGAFLTDEPGKLMERGEFADVAWLNGVNANEGALAAGALYASPNQTNVRRLNNEFTELAPLANGLDRDCSTSLLDDITRRMRQFYFGDRQIDDSTRMNVVDMISDSVFKFASATAAKLHRQSAKSPVYFYQFAYRGTLSYSAFSDPSRDYGVSHADELLYLFPVHEVLFPTGAMSQRDLQMIDVMTTLWTNFARFGKPVPCVSSILPAQWKSVKTDALEMFSIESPTSMKMVKDVFKDMINLWSSFRCRAGLSRTANLIRQSKPVWGLSNKESALCIKVTARSSVTQFIWRIISSELNMHIFSRNLLLVLIPLWISIISAAPRVRISDGILEGSILRSRKGRAINAFRGIPYARSPVGILRFQSPRPPTPWTGVRLAKRERDSCLQKIDNSPNMTTLGSEDCLYINVYTPNLPEPMEINASRYAVMVWFYGGSWVSGNSSMYGPTYLLDHDIVLVTMNYRLGPLGFLSTADRTIPGNYGLKDHVQALRWVKRNIAVFGGNPNKVTIMGESAGAISVYYLMLSPLAKGLFHQAISQSGTALNPSTFSTATMGRENAHRLGRELNCPTDSSQKLLRCLRTKDPREITAIPGTWPALDYLLIAFRPIAEPRHIGAFLTDGPNELSKRHAFANVPWLTGVNSAEGSLFADNIYGKNAMIDYAALNDHFVEIFPLLFGYTTGCSNASRTETSRRIREFYFDDRKIDISTIQNVVNMTSDGAFIFGSATSVQERVHAVSPVYYYYFAYNGDVKNVTISKNPQRNYGVGHGEELMYLFPVNQIIFPSGTMSDSDFQMVDAMTTLWTNFARFGKPVPERTSQLPVLWEPASTNSLENFIITSPTNFEMSKDMFKNVLNLWSNFPCRAGLSSLNRRRNT</sequence>
<evidence type="ECO:0000313" key="9">
    <source>
        <dbReference type="RefSeq" id="XP_011297877.1"/>
    </source>
</evidence>
<dbReference type="SUPFAM" id="SSF53474">
    <property type="entry name" value="alpha/beta-Hydrolases"/>
    <property type="match status" value="2"/>
</dbReference>